<dbReference type="GO" id="GO:0017000">
    <property type="term" value="P:antibiotic biosynthetic process"/>
    <property type="evidence" value="ECO:0007669"/>
    <property type="project" value="InterPro"/>
</dbReference>
<dbReference type="Gene3D" id="2.30.120.10">
    <property type="match status" value="1"/>
</dbReference>
<keyword evidence="3" id="KW-0865">Zymogen</keyword>
<dbReference type="AlphaFoldDB" id="A0A4Z0PJJ1"/>
<dbReference type="PANTHER" id="PTHR34218:SF4">
    <property type="entry name" value="ACYL-HOMOSERINE LACTONE ACYLASE QUIP"/>
    <property type="match status" value="1"/>
</dbReference>
<dbReference type="InterPro" id="IPR043147">
    <property type="entry name" value="Penicillin_amidase_A-knob"/>
</dbReference>
<keyword evidence="2" id="KW-0378">Hydrolase</keyword>
<keyword evidence="7" id="KW-1185">Reference proteome</keyword>
<comment type="caution">
    <text evidence="6">The sequence shown here is derived from an EMBL/GenBank/DDBJ whole genome shotgun (WGS) entry which is preliminary data.</text>
</comment>
<dbReference type="RefSeq" id="WP_135498372.1">
    <property type="nucleotide sequence ID" value="NZ_SRLD01000026.1"/>
</dbReference>
<keyword evidence="5" id="KW-0479">Metal-binding</keyword>
<evidence type="ECO:0000256" key="4">
    <source>
        <dbReference type="PIRSR" id="PIRSR001227-1"/>
    </source>
</evidence>
<comment type="similarity">
    <text evidence="1">Belongs to the peptidase S45 family.</text>
</comment>
<dbReference type="PIRSF" id="PIRSF001227">
    <property type="entry name" value="Pen_acylase"/>
    <property type="match status" value="1"/>
</dbReference>
<organism evidence="6 7">
    <name type="scientific">Hymenobacter elongatus</name>
    <dbReference type="NCBI Taxonomy" id="877208"/>
    <lineage>
        <taxon>Bacteria</taxon>
        <taxon>Pseudomonadati</taxon>
        <taxon>Bacteroidota</taxon>
        <taxon>Cytophagia</taxon>
        <taxon>Cytophagales</taxon>
        <taxon>Hymenobacteraceae</taxon>
        <taxon>Hymenobacter</taxon>
    </lineage>
</organism>
<dbReference type="SUPFAM" id="SSF56235">
    <property type="entry name" value="N-terminal nucleophile aminohydrolases (Ntn hydrolases)"/>
    <property type="match status" value="1"/>
</dbReference>
<dbReference type="InterPro" id="IPR014395">
    <property type="entry name" value="Pen/GL7ACA/AHL_acylase"/>
</dbReference>
<dbReference type="EMBL" id="SRLD01000026">
    <property type="protein sequence ID" value="TGE15077.1"/>
    <property type="molecule type" value="Genomic_DNA"/>
</dbReference>
<sequence length="807" mass="90646">MMKAPSIAFLFPVLIVSLIVMVLSRTIGDVPALGPLFDPFVGLAQNEKPTGRALATQLGELHRPVQVYFDEREVPHIFAGDQADLFFAQGYVTASLRLWQMDFVTYASAGRLAEVFGTKYLDKDRLQRRLGILEAAKKSLAFIEQDSQTNQVLTAYTKGVNAYINQLDYKDYPVEYKLFATQPEPWSKLKTVLIMKYMATALSGYDEDMAMSSMRLALGKDFDRVYPEWTPDNSPLTERATTQLAQHHPTNPDSLGYLNYAFLEGLTTVTPSEYNPKLGSNNWVVSGKKTKSGNPILCNDLHLSLSLPAIWLEMQLSAPGINVYGVSIPGAPAIIVGFNSSVAWGTTNGATDVKDWYKLKIADDYSVYEFDGKWQKTTARVEEIKVRDAATLYDTVYSTVHGPIVMDRRFHEKPEMLNYALRWELQKPSNEILTFIKLNTAANYQDYKAAISHYACPVQNFIYAGKNNDIAITHQGKIARKWAEQGRFVLDGTKKSHLPTRYIPEDSLPESHNPASGYLFSANNRPTDAAYPYYYSGYYSETRAARIHMLLAADNQFDVAKMEKMQLDNTNGFAAQAMPVLLASLDRTALNPGQLKFLTAIENWRGDYSQQDTTAILFDLWWDNVEDYTWDELRTYPFYTQAPKDEVLLQLLVRDPQNPYFNRINTAARENAAAVIQSSFVDAVARIAEKSGEGASPEWGQVNKINVTHLSTLAAFSRMGISSGGNPEAINAISKNWGPSWRMIVELGDKPKAYGIYPGGQSGDVGSKHYTDFIDDWQKGNYYELHFYTSEQEAKAACKEAAWQLGR</sequence>
<name>A0A4Z0PJJ1_9BACT</name>
<evidence type="ECO:0000256" key="2">
    <source>
        <dbReference type="ARBA" id="ARBA00022801"/>
    </source>
</evidence>
<dbReference type="PANTHER" id="PTHR34218">
    <property type="entry name" value="PEPTIDASE S45 PENICILLIN AMIDASE"/>
    <property type="match status" value="1"/>
</dbReference>
<dbReference type="Gene3D" id="1.10.1400.10">
    <property type="match status" value="1"/>
</dbReference>
<evidence type="ECO:0000256" key="5">
    <source>
        <dbReference type="PIRSR" id="PIRSR001227-2"/>
    </source>
</evidence>
<reference evidence="6 7" key="1">
    <citation type="submission" date="2019-04" db="EMBL/GenBank/DDBJ databases">
        <authorList>
            <person name="Feng G."/>
            <person name="Zhang J."/>
            <person name="Zhu H."/>
        </authorList>
    </citation>
    <scope>NUCLEOTIDE SEQUENCE [LARGE SCALE GENOMIC DNA]</scope>
    <source>
        <strain evidence="6 7">JCM 17223</strain>
    </source>
</reference>
<dbReference type="InterPro" id="IPR023343">
    <property type="entry name" value="Penicillin_amidase_dom1"/>
</dbReference>
<dbReference type="Gene3D" id="3.60.20.10">
    <property type="entry name" value="Glutamine Phosphoribosylpyrophosphate, subunit 1, domain 1"/>
    <property type="match status" value="1"/>
</dbReference>
<evidence type="ECO:0000313" key="6">
    <source>
        <dbReference type="EMBL" id="TGE15077.1"/>
    </source>
</evidence>
<dbReference type="InterPro" id="IPR002692">
    <property type="entry name" value="S45"/>
</dbReference>
<dbReference type="InterPro" id="IPR029055">
    <property type="entry name" value="Ntn_hydrolases_N"/>
</dbReference>
<proteinExistence type="inferred from homology"/>
<feature type="binding site" evidence="5">
    <location>
        <position position="352"/>
    </location>
    <ligand>
        <name>Ca(2+)</name>
        <dbReference type="ChEBI" id="CHEBI:29108"/>
    </ligand>
</feature>
<dbReference type="InterPro" id="IPR043146">
    <property type="entry name" value="Penicillin_amidase_N_B-knob"/>
</dbReference>
<evidence type="ECO:0000256" key="1">
    <source>
        <dbReference type="ARBA" id="ARBA00006586"/>
    </source>
</evidence>
<evidence type="ECO:0000256" key="3">
    <source>
        <dbReference type="ARBA" id="ARBA00023145"/>
    </source>
</evidence>
<dbReference type="GO" id="GO:0016811">
    <property type="term" value="F:hydrolase activity, acting on carbon-nitrogen (but not peptide) bonds, in linear amides"/>
    <property type="evidence" value="ECO:0007669"/>
    <property type="project" value="InterPro"/>
</dbReference>
<protein>
    <submittedName>
        <fullName evidence="6">Penicillin acylase family protein</fullName>
    </submittedName>
</protein>
<dbReference type="OrthoDB" id="9759796at2"/>
<accession>A0A4Z0PJJ1</accession>
<keyword evidence="5" id="KW-0106">Calcium</keyword>
<feature type="binding site" evidence="5">
    <location>
        <position position="355"/>
    </location>
    <ligand>
        <name>Ca(2+)</name>
        <dbReference type="ChEBI" id="CHEBI:29108"/>
    </ligand>
</feature>
<evidence type="ECO:0000313" key="7">
    <source>
        <dbReference type="Proteomes" id="UP000297739"/>
    </source>
</evidence>
<comment type="cofactor">
    <cofactor evidence="5">
        <name>Ca(2+)</name>
        <dbReference type="ChEBI" id="CHEBI:29108"/>
    </cofactor>
    <text evidence="5">Binds 1 Ca(2+) ion per dimer.</text>
</comment>
<gene>
    <name evidence="6" type="ORF">E5J99_13660</name>
</gene>
<dbReference type="Pfam" id="PF01804">
    <property type="entry name" value="Penicil_amidase"/>
    <property type="match status" value="1"/>
</dbReference>
<dbReference type="Proteomes" id="UP000297739">
    <property type="component" value="Unassembled WGS sequence"/>
</dbReference>
<feature type="active site" description="Nucleophile" evidence="4">
    <location>
        <position position="280"/>
    </location>
</feature>
<dbReference type="CDD" id="cd03747">
    <property type="entry name" value="Ntn_PGA_like"/>
    <property type="match status" value="1"/>
</dbReference>
<dbReference type="GO" id="GO:0046872">
    <property type="term" value="F:metal ion binding"/>
    <property type="evidence" value="ECO:0007669"/>
    <property type="project" value="UniProtKB-KW"/>
</dbReference>
<dbReference type="Gene3D" id="1.10.439.10">
    <property type="entry name" value="Penicillin Amidohydrolase, domain 1"/>
    <property type="match status" value="1"/>
</dbReference>